<gene>
    <name evidence="2" type="ORF">LCGC14_1432240</name>
</gene>
<evidence type="ECO:0000313" key="2">
    <source>
        <dbReference type="EMBL" id="KKM71285.1"/>
    </source>
</evidence>
<dbReference type="SUPFAM" id="SSF54060">
    <property type="entry name" value="His-Me finger endonucleases"/>
    <property type="match status" value="1"/>
</dbReference>
<organism evidence="2">
    <name type="scientific">marine sediment metagenome</name>
    <dbReference type="NCBI Taxonomy" id="412755"/>
    <lineage>
        <taxon>unclassified sequences</taxon>
        <taxon>metagenomes</taxon>
        <taxon>ecological metagenomes</taxon>
    </lineage>
</organism>
<accession>A0A0F9M3U1</accession>
<dbReference type="InterPro" id="IPR044925">
    <property type="entry name" value="His-Me_finger_sf"/>
</dbReference>
<name>A0A0F9M3U1_9ZZZZ</name>
<dbReference type="Gene3D" id="3.90.75.20">
    <property type="match status" value="1"/>
</dbReference>
<comment type="caution">
    <text evidence="2">The sequence shown here is derived from an EMBL/GenBank/DDBJ whole genome shotgun (WGS) entry which is preliminary data.</text>
</comment>
<dbReference type="InterPro" id="IPR003615">
    <property type="entry name" value="HNH_nuc"/>
</dbReference>
<evidence type="ECO:0000259" key="1">
    <source>
        <dbReference type="Pfam" id="PF13392"/>
    </source>
</evidence>
<dbReference type="AlphaFoldDB" id="A0A0F9M3U1"/>
<reference evidence="2" key="1">
    <citation type="journal article" date="2015" name="Nature">
        <title>Complex archaea that bridge the gap between prokaryotes and eukaryotes.</title>
        <authorList>
            <person name="Spang A."/>
            <person name="Saw J.H."/>
            <person name="Jorgensen S.L."/>
            <person name="Zaremba-Niedzwiedzka K."/>
            <person name="Martijn J."/>
            <person name="Lind A.E."/>
            <person name="van Eijk R."/>
            <person name="Schleper C."/>
            <person name="Guy L."/>
            <person name="Ettema T.J."/>
        </authorList>
    </citation>
    <scope>NUCLEOTIDE SEQUENCE</scope>
</reference>
<dbReference type="Pfam" id="PF13392">
    <property type="entry name" value="HNH_3"/>
    <property type="match status" value="1"/>
</dbReference>
<feature type="domain" description="HNH nuclease" evidence="1">
    <location>
        <begin position="29"/>
        <end position="71"/>
    </location>
</feature>
<sequence>MVYVPNDSPYAPMGKHAGRGQSTLYVPEHRLVMAQSLGRCLYPWEVVHHKNCIRDDNRLDNLELQTRGGHMQMHGKGYTDGWNQGYYEGKDKRVKELLARIAALEAASQL</sequence>
<dbReference type="EMBL" id="LAZR01009670">
    <property type="protein sequence ID" value="KKM71285.1"/>
    <property type="molecule type" value="Genomic_DNA"/>
</dbReference>
<protein>
    <recommendedName>
        <fullName evidence="1">HNH nuclease domain-containing protein</fullName>
    </recommendedName>
</protein>
<proteinExistence type="predicted"/>